<dbReference type="PANTHER" id="PTHR23301:SF0">
    <property type="entry name" value="CHITIN-BINDING TYPE-2 DOMAIN-CONTAINING PROTEIN-RELATED"/>
    <property type="match status" value="1"/>
</dbReference>
<accession>A0A8K0DF89</accession>
<evidence type="ECO:0000256" key="5">
    <source>
        <dbReference type="ARBA" id="ARBA00023180"/>
    </source>
</evidence>
<dbReference type="OrthoDB" id="76388at2759"/>
<dbReference type="PANTHER" id="PTHR23301">
    <property type="entry name" value="CHITIN BINDING PERITROPHIN-A"/>
    <property type="match status" value="1"/>
</dbReference>
<sequence>MKEPSLAEDLIQNQIYFRKNPNFGYYADPENCRWFFACLDHGKSPLSAYEFRCPFGLVFDESRLVCEWPWLVPRCGSGGAIGFEYDNHVSISGARLNTYDGLGALGVVSLGGLSGPLVQPQAKIYSSVSNIGSGLVHNQENLQRIDAVSHGAINAGIAQGSFGLSHGGINAGLGILSTGKSVNTASNLFSGGAGFGHSLNQNSAALFTAQKSADAHLHGRQGVISGVQGASYQTNVDFGQDGLDVHHGSGFLTGNLHSNDIHLSGVNLVDNGGFGLKTSNVVNHGVTLQQPIATLTSSIGGSSYHQANLQNNIGSYKGVVNAAPIGRIHIVGGFSAVGTGGKSISEFSQNNLNIDGIAHVTPLPPGSLSAVSIVSPSPVPAVAAVPVPVVKSGSETYDAGVVANVPELQYKIVTPSASNVFLQSDADFALSRGLSGLTNITHNYVNYVTTPAPIALPTTPVVSFVQSSTVRPIINLAGQAVVHEGYHYQKPVVAFDETPASVTRLNLNRQQGAGQLLITNNYVTPKPVVLQPVQPAVVSSFSVKSVQKPLEVVQPVVSVTPVVPVVHNVQPIVTPTVSVVHQRVKPATISGYSFQNTARAQTHQGSKVLVQPVVDVIPSAPAVATVASNYNIHTSNEGYVYSKPKVAFEDSPIHTVEPVQPGVVSSFSVKSVYKPLDVVQPVVSVTPVVPVVHNVQPIVTPTVSVVQQRVKPATISGYSFQNTARAQTHQGSKVLVQPVVSVIPAAATVASDYNLHTSNEGYVYSKPQVAFEDGLVHTVKPVQPAVVSSFSINTHQKPLTVVQPTVQSVQPIVSVTPIVPIAQQKVHSVAVSSFNSQNVAKQGYEYTRPAVSFVQPIISVTPSPATVSRFSFQNITHNQGYDFSKQISPVHSVVRVTPATPIIKESLYQQPAIVSSFNFENTFNNQGYQNVKQAVPILQHTFKPVQPAVVSSYSFQTDYTKQEVPVQPLVSVTPVTPIIKQNVNLVQPAVVSSYNYQNADFKYKGTKQFLQPVVSVTPTVPIIEERVQPVQPAVVSSFSIQNVDNSFKHVQPVQPIVSVTPSVPVQPVVPIIKQNIQPVQPAVVSSFNFHNTDNRGGYKYSQQPVVSVTPTVPVITQNIQPVQPAVVSSYRFQTVDKNQGYSQIRPVQPIVSVTPVVPIIKENVQPLQPAVVSSFSFHNTDNRGDYKYTQKVQPVVSVTPTVPIITEKLQPIQPAVVSSYSFHNNDNRGDYKYTQKVQPIVSVTPTVPIITENVQPVQPAVVSSYSFHNTDNREVPIITENVQPVQPAVVSSYNIHNINKNEGYVYNKQIPLQPVIHVTPTPTVPTIVKKLPSVQPAVVSSYSFSSVANNEGYKYSKATVPIQPVQTVVSHVPAVINKNIIKAPAVSNYNFESFVKNEYPKQTPLVKQPAVVSSYSFNSATEHEGYVYDKPSIAFEEKPLQPLPLVPVSTIAQVIPNKIQYTTQQQFGTPVVSNYNFESSVGSKIEDYNYVRSEVKPVQPVFSTFSIRNQQKPVLAFGQKQIVQPVVAVTTPVVPIIEQKVVPVQPIDGDFGVKINAKPALPTVVYESSTIDYSNRQPVREEPFVAKKAYVTGQNVEVGYNYLKPAIAFEEGPAVIQQYSTPIVTSTVRPFQEYVQQYQTNRKNLPRGKVTYTSTPTYVEDYYYSTPKPNIYISTPAPFTKAKSRSRVDLNAYNVYTSTPSPTYASTVAAVLTSKPQPFGQFNYYDSRLQTTAVPIVPSTLGSLNNLYQSSIATSTLRPTVISTSPKSYVDDSFEISTPSREYLPSKLVNKEYVITTKSKPKTYIRVNDFHPLLPAKLGAQCTCSSNTLTLRRKPVVVAPTAYETVSVDNGYDTDEYLVKPKTSQNVNIPVRSGVVLENYVYEPTKIVDITPSPTVLIKSTTNTILPAPAPAFTKTRVRARPSTTPSALFSSAVTQVPEVFLRKTVPTVAIYKEEESRATNEEVVDYVNQGLNLVKSAVKGAVKEALTEHAFDRYGPGGLRSRQETLQGTIDCQRAGLFRHPEQCNKFYACRWDCTKKRFTLHVFNCPVHLTFDPSMGACNWPSQGPACAGNTLLPNE</sequence>
<proteinExistence type="predicted"/>
<gene>
    <name evidence="7" type="ORF">ILUMI_03115</name>
</gene>
<dbReference type="SMART" id="SM00494">
    <property type="entry name" value="ChtBD2"/>
    <property type="match status" value="2"/>
</dbReference>
<dbReference type="Proteomes" id="UP000801492">
    <property type="component" value="Unassembled WGS sequence"/>
</dbReference>
<dbReference type="EMBL" id="VTPC01001116">
    <property type="protein sequence ID" value="KAF2903071.1"/>
    <property type="molecule type" value="Genomic_DNA"/>
</dbReference>
<dbReference type="InterPro" id="IPR051940">
    <property type="entry name" value="Chitin_bind-dev_reg"/>
</dbReference>
<evidence type="ECO:0000256" key="3">
    <source>
        <dbReference type="ARBA" id="ARBA00022737"/>
    </source>
</evidence>
<evidence type="ECO:0000313" key="8">
    <source>
        <dbReference type="Proteomes" id="UP000801492"/>
    </source>
</evidence>
<feature type="domain" description="Chitin-binding type-2" evidence="6">
    <location>
        <begin position="15"/>
        <end position="77"/>
    </location>
</feature>
<evidence type="ECO:0000259" key="6">
    <source>
        <dbReference type="PROSITE" id="PS50940"/>
    </source>
</evidence>
<keyword evidence="8" id="KW-1185">Reference proteome</keyword>
<organism evidence="7 8">
    <name type="scientific">Ignelater luminosus</name>
    <name type="common">Cucubano</name>
    <name type="synonym">Pyrophorus luminosus</name>
    <dbReference type="NCBI Taxonomy" id="2038154"/>
    <lineage>
        <taxon>Eukaryota</taxon>
        <taxon>Metazoa</taxon>
        <taxon>Ecdysozoa</taxon>
        <taxon>Arthropoda</taxon>
        <taxon>Hexapoda</taxon>
        <taxon>Insecta</taxon>
        <taxon>Pterygota</taxon>
        <taxon>Neoptera</taxon>
        <taxon>Endopterygota</taxon>
        <taxon>Coleoptera</taxon>
        <taxon>Polyphaga</taxon>
        <taxon>Elateriformia</taxon>
        <taxon>Elateroidea</taxon>
        <taxon>Elateridae</taxon>
        <taxon>Agrypninae</taxon>
        <taxon>Pyrophorini</taxon>
        <taxon>Ignelater</taxon>
    </lineage>
</organism>
<evidence type="ECO:0000256" key="2">
    <source>
        <dbReference type="ARBA" id="ARBA00022729"/>
    </source>
</evidence>
<dbReference type="Pfam" id="PF01607">
    <property type="entry name" value="CBM_14"/>
    <property type="match status" value="2"/>
</dbReference>
<evidence type="ECO:0000256" key="1">
    <source>
        <dbReference type="ARBA" id="ARBA00022669"/>
    </source>
</evidence>
<evidence type="ECO:0000313" key="7">
    <source>
        <dbReference type="EMBL" id="KAF2903071.1"/>
    </source>
</evidence>
<dbReference type="PROSITE" id="PS50940">
    <property type="entry name" value="CHIT_BIND_II"/>
    <property type="match status" value="2"/>
</dbReference>
<keyword evidence="2" id="KW-0732">Signal</keyword>
<feature type="domain" description="Chitin-binding type-2" evidence="6">
    <location>
        <begin position="2010"/>
        <end position="2071"/>
    </location>
</feature>
<keyword evidence="3" id="KW-0677">Repeat</keyword>
<keyword evidence="1" id="KW-0147">Chitin-binding</keyword>
<protein>
    <recommendedName>
        <fullName evidence="6">Chitin-binding type-2 domain-containing protein</fullName>
    </recommendedName>
</protein>
<dbReference type="Gene3D" id="2.170.140.10">
    <property type="entry name" value="Chitin binding domain"/>
    <property type="match status" value="2"/>
</dbReference>
<dbReference type="InterPro" id="IPR036508">
    <property type="entry name" value="Chitin-bd_dom_sf"/>
</dbReference>
<keyword evidence="4" id="KW-1015">Disulfide bond</keyword>
<reference evidence="7" key="1">
    <citation type="submission" date="2019-08" db="EMBL/GenBank/DDBJ databases">
        <title>The genome of the North American firefly Photinus pyralis.</title>
        <authorList>
            <consortium name="Photinus pyralis genome working group"/>
            <person name="Fallon T.R."/>
            <person name="Sander Lower S.E."/>
            <person name="Weng J.-K."/>
        </authorList>
    </citation>
    <scope>NUCLEOTIDE SEQUENCE</scope>
    <source>
        <strain evidence="7">TRF0915ILg1</strain>
        <tissue evidence="7">Whole body</tissue>
    </source>
</reference>
<keyword evidence="5" id="KW-0325">Glycoprotein</keyword>
<dbReference type="GO" id="GO:0008061">
    <property type="term" value="F:chitin binding"/>
    <property type="evidence" value="ECO:0007669"/>
    <property type="project" value="UniProtKB-KW"/>
</dbReference>
<dbReference type="InterPro" id="IPR002557">
    <property type="entry name" value="Chitin-bd_dom"/>
</dbReference>
<name>A0A8K0DF89_IGNLU</name>
<evidence type="ECO:0000256" key="4">
    <source>
        <dbReference type="ARBA" id="ARBA00023157"/>
    </source>
</evidence>
<dbReference type="SUPFAM" id="SSF57625">
    <property type="entry name" value="Invertebrate chitin-binding proteins"/>
    <property type="match status" value="2"/>
</dbReference>
<comment type="caution">
    <text evidence="7">The sequence shown here is derived from an EMBL/GenBank/DDBJ whole genome shotgun (WGS) entry which is preliminary data.</text>
</comment>
<dbReference type="GO" id="GO:0005576">
    <property type="term" value="C:extracellular region"/>
    <property type="evidence" value="ECO:0007669"/>
    <property type="project" value="InterPro"/>
</dbReference>